<dbReference type="Gene3D" id="3.40.50.150">
    <property type="entry name" value="Vaccinia Virus protein VP39"/>
    <property type="match status" value="1"/>
</dbReference>
<keyword evidence="3" id="KW-0949">S-adenosyl-L-methionine</keyword>
<evidence type="ECO:0000313" key="5">
    <source>
        <dbReference type="Proteomes" id="UP000639606"/>
    </source>
</evidence>
<dbReference type="GO" id="GO:0008168">
    <property type="term" value="F:methyltransferase activity"/>
    <property type="evidence" value="ECO:0007669"/>
    <property type="project" value="UniProtKB-KW"/>
</dbReference>
<name>A0A918ANM2_9PSEU</name>
<dbReference type="PANTHER" id="PTHR43464:SF19">
    <property type="entry name" value="UBIQUINONE BIOSYNTHESIS O-METHYLTRANSFERASE, MITOCHONDRIAL"/>
    <property type="match status" value="1"/>
</dbReference>
<dbReference type="Pfam" id="PF13489">
    <property type="entry name" value="Methyltransf_23"/>
    <property type="match status" value="1"/>
</dbReference>
<dbReference type="RefSeq" id="WP_229795916.1">
    <property type="nucleotide sequence ID" value="NZ_BMRG01000007.1"/>
</dbReference>
<keyword evidence="5" id="KW-1185">Reference proteome</keyword>
<reference evidence="4" key="1">
    <citation type="journal article" date="2014" name="Int. J. Syst. Evol. Microbiol.">
        <title>Complete genome sequence of Corynebacterium casei LMG S-19264T (=DSM 44701T), isolated from a smear-ripened cheese.</title>
        <authorList>
            <consortium name="US DOE Joint Genome Institute (JGI-PGF)"/>
            <person name="Walter F."/>
            <person name="Albersmeier A."/>
            <person name="Kalinowski J."/>
            <person name="Ruckert C."/>
        </authorList>
    </citation>
    <scope>NUCLEOTIDE SEQUENCE</scope>
    <source>
        <strain evidence="4">JCM 3313</strain>
    </source>
</reference>
<comment type="caution">
    <text evidence="4">The sequence shown here is derived from an EMBL/GenBank/DDBJ whole genome shotgun (WGS) entry which is preliminary data.</text>
</comment>
<dbReference type="InterPro" id="IPR029063">
    <property type="entry name" value="SAM-dependent_MTases_sf"/>
</dbReference>
<dbReference type="CDD" id="cd02440">
    <property type="entry name" value="AdoMet_MTases"/>
    <property type="match status" value="1"/>
</dbReference>
<accession>A0A918ANM2</accession>
<dbReference type="PANTHER" id="PTHR43464">
    <property type="entry name" value="METHYLTRANSFERASE"/>
    <property type="match status" value="1"/>
</dbReference>
<keyword evidence="2" id="KW-0808">Transferase</keyword>
<organism evidence="4 5">
    <name type="scientific">Saccharothrix coeruleofusca</name>
    <dbReference type="NCBI Taxonomy" id="33919"/>
    <lineage>
        <taxon>Bacteria</taxon>
        <taxon>Bacillati</taxon>
        <taxon>Actinomycetota</taxon>
        <taxon>Actinomycetes</taxon>
        <taxon>Pseudonocardiales</taxon>
        <taxon>Pseudonocardiaceae</taxon>
        <taxon>Saccharothrix</taxon>
    </lineage>
</organism>
<dbReference type="EMBL" id="BMRG01000007">
    <property type="protein sequence ID" value="GGP63470.1"/>
    <property type="molecule type" value="Genomic_DNA"/>
</dbReference>
<evidence type="ECO:0000256" key="2">
    <source>
        <dbReference type="ARBA" id="ARBA00022679"/>
    </source>
</evidence>
<proteinExistence type="predicted"/>
<evidence type="ECO:0000313" key="4">
    <source>
        <dbReference type="EMBL" id="GGP63470.1"/>
    </source>
</evidence>
<dbReference type="AlphaFoldDB" id="A0A918ANM2"/>
<dbReference type="GO" id="GO:0032259">
    <property type="term" value="P:methylation"/>
    <property type="evidence" value="ECO:0007669"/>
    <property type="project" value="UniProtKB-KW"/>
</dbReference>
<sequence length="194" mass="20962">MLKHFDHNRHHHRFLLRQVPPGAATALDVGCGDGAFARELAARGLRVTAVDRATEVTAAGVDFRRADAMVDDLGGPYDYVSAIASIHHMPLGPALARLRDVLAPGGVLAVLGVARERSAADWAFSLASVPLNLVARLVRDDPRGDAPVLRPALTLREIGAEADRVVPGARLRRHLFWRYSLIWRKAPPPAVTAG</sequence>
<evidence type="ECO:0000256" key="1">
    <source>
        <dbReference type="ARBA" id="ARBA00022603"/>
    </source>
</evidence>
<gene>
    <name evidence="4" type="ORF">GCM10010185_40210</name>
</gene>
<protein>
    <submittedName>
        <fullName evidence="4">Methyltransferase</fullName>
    </submittedName>
</protein>
<evidence type="ECO:0000256" key="3">
    <source>
        <dbReference type="ARBA" id="ARBA00022691"/>
    </source>
</evidence>
<dbReference type="SUPFAM" id="SSF53335">
    <property type="entry name" value="S-adenosyl-L-methionine-dependent methyltransferases"/>
    <property type="match status" value="1"/>
</dbReference>
<reference evidence="4" key="2">
    <citation type="submission" date="2020-09" db="EMBL/GenBank/DDBJ databases">
        <authorList>
            <person name="Sun Q."/>
            <person name="Ohkuma M."/>
        </authorList>
    </citation>
    <scope>NUCLEOTIDE SEQUENCE</scope>
    <source>
        <strain evidence="4">JCM 3313</strain>
    </source>
</reference>
<dbReference type="Proteomes" id="UP000639606">
    <property type="component" value="Unassembled WGS sequence"/>
</dbReference>
<keyword evidence="1 4" id="KW-0489">Methyltransferase</keyword>